<reference evidence="2 3" key="1">
    <citation type="submission" date="2019-09" db="EMBL/GenBank/DDBJ databases">
        <authorList>
            <person name="Ou C."/>
        </authorList>
    </citation>
    <scope>NUCLEOTIDE SEQUENCE [LARGE SCALE GENOMIC DNA]</scope>
    <source>
        <strain evidence="2">S2</strain>
        <tissue evidence="2">Leaf</tissue>
    </source>
</reference>
<dbReference type="EMBL" id="SMOL01000004">
    <property type="protein sequence ID" value="KAB2636845.1"/>
    <property type="molecule type" value="Genomic_DNA"/>
</dbReference>
<dbReference type="InterPro" id="IPR044730">
    <property type="entry name" value="RNase_H-like_dom_plant"/>
</dbReference>
<feature type="domain" description="RNase H type-1" evidence="1">
    <location>
        <begin position="35"/>
        <end position="104"/>
    </location>
</feature>
<dbReference type="Gene3D" id="3.30.420.10">
    <property type="entry name" value="Ribonuclease H-like superfamily/Ribonuclease H"/>
    <property type="match status" value="1"/>
</dbReference>
<accession>A0A5N5I9J6</accession>
<evidence type="ECO:0000313" key="3">
    <source>
        <dbReference type="Proteomes" id="UP000327157"/>
    </source>
</evidence>
<protein>
    <recommendedName>
        <fullName evidence="1">RNase H type-1 domain-containing protein</fullName>
    </recommendedName>
</protein>
<dbReference type="InterPro" id="IPR012337">
    <property type="entry name" value="RNaseH-like_sf"/>
</dbReference>
<comment type="caution">
    <text evidence="2">The sequence shown here is derived from an EMBL/GenBank/DDBJ whole genome shotgun (WGS) entry which is preliminary data.</text>
</comment>
<dbReference type="AlphaFoldDB" id="A0A5N5I9J6"/>
<reference evidence="3" key="2">
    <citation type="submission" date="2019-10" db="EMBL/GenBank/DDBJ databases">
        <title>A de novo genome assembly of a pear dwarfing rootstock.</title>
        <authorList>
            <person name="Wang F."/>
            <person name="Wang J."/>
            <person name="Li S."/>
            <person name="Zhang Y."/>
            <person name="Fang M."/>
            <person name="Ma L."/>
            <person name="Zhao Y."/>
            <person name="Jiang S."/>
        </authorList>
    </citation>
    <scope>NUCLEOTIDE SEQUENCE [LARGE SCALE GENOMIC DNA]</scope>
</reference>
<dbReference type="Pfam" id="PF13456">
    <property type="entry name" value="RVT_3"/>
    <property type="match status" value="1"/>
</dbReference>
<dbReference type="InterPro" id="IPR052929">
    <property type="entry name" value="RNase_H-like_EbsB-rel"/>
</dbReference>
<reference evidence="2 3" key="3">
    <citation type="submission" date="2019-11" db="EMBL/GenBank/DDBJ databases">
        <title>A de novo genome assembly of a pear dwarfing rootstock.</title>
        <authorList>
            <person name="Wang F."/>
            <person name="Wang J."/>
            <person name="Li S."/>
            <person name="Zhang Y."/>
            <person name="Fang M."/>
            <person name="Ma L."/>
            <person name="Zhao Y."/>
            <person name="Jiang S."/>
        </authorList>
    </citation>
    <scope>NUCLEOTIDE SEQUENCE [LARGE SCALE GENOMIC DNA]</scope>
    <source>
        <strain evidence="2">S2</strain>
        <tissue evidence="2">Leaf</tissue>
    </source>
</reference>
<sequence>MVATGTLEGRPQKVLSASIPPARWSPPCHLFMKVNVDAIWEANSKSGFAGFVVRNHEGNFVAARRVQIGALSVAAAEASAILLGCDMAKSLGLDRIIVESDSKENILNLFKALRLRGSFQDLSSYDWF</sequence>
<dbReference type="InterPro" id="IPR036397">
    <property type="entry name" value="RNaseH_sf"/>
</dbReference>
<evidence type="ECO:0000313" key="2">
    <source>
        <dbReference type="EMBL" id="KAB2636845.1"/>
    </source>
</evidence>
<organism evidence="2 3">
    <name type="scientific">Pyrus ussuriensis x Pyrus communis</name>
    <dbReference type="NCBI Taxonomy" id="2448454"/>
    <lineage>
        <taxon>Eukaryota</taxon>
        <taxon>Viridiplantae</taxon>
        <taxon>Streptophyta</taxon>
        <taxon>Embryophyta</taxon>
        <taxon>Tracheophyta</taxon>
        <taxon>Spermatophyta</taxon>
        <taxon>Magnoliopsida</taxon>
        <taxon>eudicotyledons</taxon>
        <taxon>Gunneridae</taxon>
        <taxon>Pentapetalae</taxon>
        <taxon>rosids</taxon>
        <taxon>fabids</taxon>
        <taxon>Rosales</taxon>
        <taxon>Rosaceae</taxon>
        <taxon>Amygdaloideae</taxon>
        <taxon>Maleae</taxon>
        <taxon>Pyrus</taxon>
    </lineage>
</organism>
<proteinExistence type="predicted"/>
<dbReference type="InterPro" id="IPR002156">
    <property type="entry name" value="RNaseH_domain"/>
</dbReference>
<dbReference type="SUPFAM" id="SSF53098">
    <property type="entry name" value="Ribonuclease H-like"/>
    <property type="match status" value="1"/>
</dbReference>
<dbReference type="PANTHER" id="PTHR47074">
    <property type="entry name" value="BNAC02G40300D PROTEIN"/>
    <property type="match status" value="1"/>
</dbReference>
<gene>
    <name evidence="2" type="ORF">D8674_027379</name>
</gene>
<dbReference type="CDD" id="cd06222">
    <property type="entry name" value="RNase_H_like"/>
    <property type="match status" value="1"/>
</dbReference>
<keyword evidence="3" id="KW-1185">Reference proteome</keyword>
<dbReference type="PANTHER" id="PTHR47074:SF11">
    <property type="entry name" value="REVERSE TRANSCRIPTASE-LIKE PROTEIN"/>
    <property type="match status" value="1"/>
</dbReference>
<name>A0A5N5I9J6_9ROSA</name>
<dbReference type="Proteomes" id="UP000327157">
    <property type="component" value="Chromosome 5"/>
</dbReference>
<dbReference type="OrthoDB" id="1166390at2759"/>
<evidence type="ECO:0000259" key="1">
    <source>
        <dbReference type="Pfam" id="PF13456"/>
    </source>
</evidence>
<dbReference type="GO" id="GO:0004523">
    <property type="term" value="F:RNA-DNA hybrid ribonuclease activity"/>
    <property type="evidence" value="ECO:0007669"/>
    <property type="project" value="InterPro"/>
</dbReference>
<dbReference type="GO" id="GO:0003676">
    <property type="term" value="F:nucleic acid binding"/>
    <property type="evidence" value="ECO:0007669"/>
    <property type="project" value="InterPro"/>
</dbReference>